<organism evidence="2 3">
    <name type="scientific">Kineococcus mangrovi</name>
    <dbReference type="NCBI Taxonomy" id="1660183"/>
    <lineage>
        <taxon>Bacteria</taxon>
        <taxon>Bacillati</taxon>
        <taxon>Actinomycetota</taxon>
        <taxon>Actinomycetes</taxon>
        <taxon>Kineosporiales</taxon>
        <taxon>Kineosporiaceae</taxon>
        <taxon>Kineococcus</taxon>
    </lineage>
</organism>
<evidence type="ECO:0000313" key="2">
    <source>
        <dbReference type="EMBL" id="MEZ0493119.1"/>
    </source>
</evidence>
<evidence type="ECO:0000313" key="3">
    <source>
        <dbReference type="Proteomes" id="UP001566476"/>
    </source>
</evidence>
<dbReference type="EMBL" id="JBGGTQ010000005">
    <property type="protein sequence ID" value="MEZ0493119.1"/>
    <property type="molecule type" value="Genomic_DNA"/>
</dbReference>
<protein>
    <recommendedName>
        <fullName evidence="4">DUF3000 family protein</fullName>
    </recommendedName>
</protein>
<evidence type="ECO:0000256" key="1">
    <source>
        <dbReference type="SAM" id="MobiDB-lite"/>
    </source>
</evidence>
<dbReference type="Proteomes" id="UP001566476">
    <property type="component" value="Unassembled WGS sequence"/>
</dbReference>
<keyword evidence="3" id="KW-1185">Reference proteome</keyword>
<sequence length="148" mass="16080">MSGGPACTSKLTLHYGPDSPTTTSPGPSDITDADDEQLRQLKHRLAHPVVTSLVTDAELEHISVHWDQDRSSGETWVRVLACGEVFQDWLTSPTWGASDDAATGAGGELQSIDVQLCAARLADHLQDWIAESRFGWGQQRTAHYTLPA</sequence>
<feature type="compositionally biased region" description="Low complexity" evidence="1">
    <location>
        <begin position="16"/>
        <end position="30"/>
    </location>
</feature>
<proteinExistence type="predicted"/>
<comment type="caution">
    <text evidence="2">The sequence shown here is derived from an EMBL/GenBank/DDBJ whole genome shotgun (WGS) entry which is preliminary data.</text>
</comment>
<evidence type="ECO:0008006" key="4">
    <source>
        <dbReference type="Google" id="ProtNLM"/>
    </source>
</evidence>
<dbReference type="RefSeq" id="WP_370719354.1">
    <property type="nucleotide sequence ID" value="NZ_JBGGTQ010000005.1"/>
</dbReference>
<accession>A0ABV4I6A1</accession>
<reference evidence="2 3" key="1">
    <citation type="submission" date="2024-07" db="EMBL/GenBank/DDBJ databases">
        <authorList>
            <person name="Thanompreechachai J."/>
            <person name="Duangmal K."/>
        </authorList>
    </citation>
    <scope>NUCLEOTIDE SEQUENCE [LARGE SCALE GENOMIC DNA]</scope>
    <source>
        <strain evidence="2 3">TBRC 1896</strain>
    </source>
</reference>
<name>A0ABV4I6A1_9ACTN</name>
<feature type="region of interest" description="Disordered" evidence="1">
    <location>
        <begin position="1"/>
        <end position="33"/>
    </location>
</feature>
<gene>
    <name evidence="2" type="ORF">AB2L28_12830</name>
</gene>